<comment type="subcellular location">
    <subcellularLocation>
        <location evidence="1">Membrane</location>
    </subcellularLocation>
</comment>
<comment type="caution">
    <text evidence="7">The sequence shown here is derived from an EMBL/GenBank/DDBJ whole genome shotgun (WGS) entry which is preliminary data.</text>
</comment>
<reference evidence="7 8" key="1">
    <citation type="journal article" date="2024" name="Nat. Commun.">
        <title>Phylogenomics reveals the evolutionary origins of lichenization in chlorophyte algae.</title>
        <authorList>
            <person name="Puginier C."/>
            <person name="Libourel C."/>
            <person name="Otte J."/>
            <person name="Skaloud P."/>
            <person name="Haon M."/>
            <person name="Grisel S."/>
            <person name="Petersen M."/>
            <person name="Berrin J.G."/>
            <person name="Delaux P.M."/>
            <person name="Dal Grande F."/>
            <person name="Keller J."/>
        </authorList>
    </citation>
    <scope>NUCLEOTIDE SEQUENCE [LARGE SCALE GENOMIC DNA]</scope>
    <source>
        <strain evidence="7 8">SAG 216-7</strain>
    </source>
</reference>
<dbReference type="InterPro" id="IPR044766">
    <property type="entry name" value="NPSN/SNAP25-like_N_SNARE"/>
</dbReference>
<dbReference type="CDD" id="cd15861">
    <property type="entry name" value="SNARE_SNAP25N_23N_29N_SEC9N"/>
    <property type="match status" value="1"/>
</dbReference>
<organism evidence="7 8">
    <name type="scientific">Coccomyxa subellipsoidea</name>
    <dbReference type="NCBI Taxonomy" id="248742"/>
    <lineage>
        <taxon>Eukaryota</taxon>
        <taxon>Viridiplantae</taxon>
        <taxon>Chlorophyta</taxon>
        <taxon>core chlorophytes</taxon>
        <taxon>Trebouxiophyceae</taxon>
        <taxon>Trebouxiophyceae incertae sedis</taxon>
        <taxon>Coccomyxaceae</taxon>
        <taxon>Coccomyxa</taxon>
    </lineage>
</organism>
<dbReference type="CDD" id="cd15841">
    <property type="entry name" value="SNARE_Qc"/>
    <property type="match status" value="1"/>
</dbReference>
<dbReference type="Pfam" id="PF12352">
    <property type="entry name" value="V-SNARE_C"/>
    <property type="match status" value="1"/>
</dbReference>
<protein>
    <recommendedName>
        <fullName evidence="6">t-SNARE coiled-coil homology domain-containing protein</fullName>
    </recommendedName>
</protein>
<evidence type="ECO:0000313" key="7">
    <source>
        <dbReference type="EMBL" id="KAK9909541.1"/>
    </source>
</evidence>
<accession>A0ABR2YR66</accession>
<keyword evidence="8" id="KW-1185">Reference proteome</keyword>
<name>A0ABR2YR66_9CHLO</name>
<evidence type="ECO:0000256" key="4">
    <source>
        <dbReference type="ARBA" id="ARBA00022927"/>
    </source>
</evidence>
<evidence type="ECO:0000313" key="8">
    <source>
        <dbReference type="Proteomes" id="UP001491310"/>
    </source>
</evidence>
<dbReference type="InterPro" id="IPR000727">
    <property type="entry name" value="T_SNARE_dom"/>
</dbReference>
<comment type="similarity">
    <text evidence="2">Belongs to the SNAP-25 family.</text>
</comment>
<evidence type="ECO:0000256" key="1">
    <source>
        <dbReference type="ARBA" id="ARBA00004370"/>
    </source>
</evidence>
<dbReference type="Proteomes" id="UP001491310">
    <property type="component" value="Unassembled WGS sequence"/>
</dbReference>
<dbReference type="SUPFAM" id="SSF58038">
    <property type="entry name" value="SNARE fusion complex"/>
    <property type="match status" value="2"/>
</dbReference>
<keyword evidence="5" id="KW-0472">Membrane</keyword>
<dbReference type="PROSITE" id="PS50192">
    <property type="entry name" value="T_SNARE"/>
    <property type="match status" value="2"/>
</dbReference>
<keyword evidence="4" id="KW-0653">Protein transport</keyword>
<evidence type="ECO:0000256" key="3">
    <source>
        <dbReference type="ARBA" id="ARBA00022448"/>
    </source>
</evidence>
<evidence type="ECO:0000256" key="2">
    <source>
        <dbReference type="ARBA" id="ARBA00009480"/>
    </source>
</evidence>
<gene>
    <name evidence="7" type="ORF">WJX75_003844</name>
</gene>
<evidence type="ECO:0000259" key="6">
    <source>
        <dbReference type="PROSITE" id="PS50192"/>
    </source>
</evidence>
<dbReference type="Gene3D" id="1.20.5.110">
    <property type="match status" value="2"/>
</dbReference>
<feature type="domain" description="T-SNARE coiled-coil homology" evidence="6">
    <location>
        <begin position="48"/>
        <end position="89"/>
    </location>
</feature>
<dbReference type="PANTHER" id="PTHR19305:SF9">
    <property type="entry name" value="SYNAPTOSOMAL-ASSOCIATED PROTEIN 29"/>
    <property type="match status" value="1"/>
</dbReference>
<dbReference type="SMART" id="SM00397">
    <property type="entry name" value="t_SNARE"/>
    <property type="match status" value="2"/>
</dbReference>
<keyword evidence="3" id="KW-0813">Transport</keyword>
<feature type="domain" description="T-SNARE coiled-coil homology" evidence="6">
    <location>
        <begin position="202"/>
        <end position="264"/>
    </location>
</feature>
<dbReference type="EMBL" id="JALJOT010000006">
    <property type="protein sequence ID" value="KAK9909541.1"/>
    <property type="molecule type" value="Genomic_DNA"/>
</dbReference>
<evidence type="ECO:0000256" key="5">
    <source>
        <dbReference type="ARBA" id="ARBA00023136"/>
    </source>
</evidence>
<dbReference type="PANTHER" id="PTHR19305">
    <property type="entry name" value="SYNAPTOSOMAL ASSOCIATED PROTEIN"/>
    <property type="match status" value="1"/>
</dbReference>
<proteinExistence type="inferred from homology"/>
<sequence>MAFPSENGGHYNNHYTADEAELVDKAKRVHRGTTASAQRALKTAERTRELAANTLGELESQGQKLDRIDADLHEIDQDVDESKSVLSYMRRCCLCFLCSCCCDGDRDVIRDNTRKQRVKGRNQARAHEAEMYSKANEARKAESSTAAVAAHAPVNEEAARSELFEKPGRVNIEERRRQRQAARNPAYRIGENLADEDREELQEETGKQEEAFDQIGTALGDLKQMSHAMNDELKRQEHVLDAVTDHTDRTGYEIQHVSAQARKDFKVRPKPSSSGGIKRQALRAATRFV</sequence>